<dbReference type="GO" id="GO:0016757">
    <property type="term" value="F:glycosyltransferase activity"/>
    <property type="evidence" value="ECO:0007669"/>
    <property type="project" value="UniProtKB-KW"/>
</dbReference>
<sequence>MPVTAPIDAAAAPSASSGRSRRPRVGAPPVAGVEPVRLVCFALAIVTLTYMVLVLARGDWIVTPSGAPVHTDFVMVYAAGQLALAGDPAAAWDWTLHRAAEDAVAGRPVPAYYGWHYPPPFLMVAAALAALPYWAAFATWMAVTLPLYAVTIRAIVADRLGWLVAFASPVIVPNLVPGQNGFLTAALVGGTLALLQRHPVAAGVCLGLLTYKPQYGVLFPLVLSITGRWTVVAAASATTLLLGAATLLVFGPAGGAASWAAFLHWLPLTADALLNLPDGEFSKFQSVFALVRLAGGGASLGWTVQIGVAIVTAAAICLIWRNKMIPFDLKAAALATGVLLATPYVYLYDQTVLVVAVAFLLRQALSTGFLSGERPALALVAAAVLVLPVLGVPVGLAGVAATLALVGRRIALALAAPAASGSVASSGSVA</sequence>
<dbReference type="InterPro" id="IPR018584">
    <property type="entry name" value="GT87"/>
</dbReference>
<protein>
    <submittedName>
        <fullName evidence="10">Glycosyltransferase family 87 protein</fullName>
        <ecNumber evidence="10">2.4.-.-</ecNumber>
    </submittedName>
</protein>
<organism evidence="10 11">
    <name type="scientific">Rhodoplanes azumiensis</name>
    <dbReference type="NCBI Taxonomy" id="1897628"/>
    <lineage>
        <taxon>Bacteria</taxon>
        <taxon>Pseudomonadati</taxon>
        <taxon>Pseudomonadota</taxon>
        <taxon>Alphaproteobacteria</taxon>
        <taxon>Hyphomicrobiales</taxon>
        <taxon>Nitrobacteraceae</taxon>
        <taxon>Rhodoplanes</taxon>
    </lineage>
</organism>
<comment type="caution">
    <text evidence="10">The sequence shown here is derived from an EMBL/GenBank/DDBJ whole genome shotgun (WGS) entry which is preliminary data.</text>
</comment>
<evidence type="ECO:0000256" key="8">
    <source>
        <dbReference type="SAM" id="MobiDB-lite"/>
    </source>
</evidence>
<feature type="compositionally biased region" description="Low complexity" evidence="8">
    <location>
        <begin position="9"/>
        <end position="18"/>
    </location>
</feature>
<dbReference type="RefSeq" id="WP_378479007.1">
    <property type="nucleotide sequence ID" value="NZ_JBHUIW010000021.1"/>
</dbReference>
<proteinExistence type="inferred from homology"/>
<evidence type="ECO:0000256" key="3">
    <source>
        <dbReference type="ARBA" id="ARBA00022679"/>
    </source>
</evidence>
<feature type="transmembrane region" description="Helical" evidence="9">
    <location>
        <begin position="300"/>
        <end position="320"/>
    </location>
</feature>
<evidence type="ECO:0000256" key="4">
    <source>
        <dbReference type="ARBA" id="ARBA00022692"/>
    </source>
</evidence>
<dbReference type="Pfam" id="PF09594">
    <property type="entry name" value="GT87"/>
    <property type="match status" value="1"/>
</dbReference>
<evidence type="ECO:0000256" key="7">
    <source>
        <dbReference type="ARBA" id="ARBA00024033"/>
    </source>
</evidence>
<keyword evidence="2" id="KW-1003">Cell membrane</keyword>
<reference evidence="11" key="1">
    <citation type="journal article" date="2019" name="Int. J. Syst. Evol. Microbiol.">
        <title>The Global Catalogue of Microorganisms (GCM) 10K type strain sequencing project: providing services to taxonomists for standard genome sequencing and annotation.</title>
        <authorList>
            <consortium name="The Broad Institute Genomics Platform"/>
            <consortium name="The Broad Institute Genome Sequencing Center for Infectious Disease"/>
            <person name="Wu L."/>
            <person name="Ma J."/>
        </authorList>
    </citation>
    <scope>NUCLEOTIDE SEQUENCE [LARGE SCALE GENOMIC DNA]</scope>
    <source>
        <strain evidence="11">CGMCC 1.6774</strain>
    </source>
</reference>
<evidence type="ECO:0000313" key="10">
    <source>
        <dbReference type="EMBL" id="MFD2183856.1"/>
    </source>
</evidence>
<dbReference type="EC" id="2.4.-.-" evidence="10"/>
<gene>
    <name evidence="10" type="ORF">ACFSOX_17000</name>
</gene>
<accession>A0ABW5AMF5</accession>
<name>A0ABW5AMF5_9BRAD</name>
<keyword evidence="3 10" id="KW-0808">Transferase</keyword>
<comment type="similarity">
    <text evidence="7">Belongs to the glycosyltransferase 87 family.</text>
</comment>
<evidence type="ECO:0000256" key="2">
    <source>
        <dbReference type="ARBA" id="ARBA00022475"/>
    </source>
</evidence>
<feature type="transmembrane region" description="Helical" evidence="9">
    <location>
        <begin position="121"/>
        <end position="148"/>
    </location>
</feature>
<feature type="transmembrane region" description="Helical" evidence="9">
    <location>
        <begin position="229"/>
        <end position="250"/>
    </location>
</feature>
<evidence type="ECO:0000256" key="5">
    <source>
        <dbReference type="ARBA" id="ARBA00022989"/>
    </source>
</evidence>
<keyword evidence="10" id="KW-0328">Glycosyltransferase</keyword>
<keyword evidence="6 9" id="KW-0472">Membrane</keyword>
<feature type="transmembrane region" description="Helical" evidence="9">
    <location>
        <begin position="38"/>
        <end position="56"/>
    </location>
</feature>
<evidence type="ECO:0000256" key="9">
    <source>
        <dbReference type="SAM" id="Phobius"/>
    </source>
</evidence>
<feature type="transmembrane region" description="Helical" evidence="9">
    <location>
        <begin position="160"/>
        <end position="176"/>
    </location>
</feature>
<comment type="subcellular location">
    <subcellularLocation>
        <location evidence="1">Cell membrane</location>
        <topology evidence="1">Multi-pass membrane protein</topology>
    </subcellularLocation>
</comment>
<keyword evidence="5 9" id="KW-1133">Transmembrane helix</keyword>
<keyword evidence="4 9" id="KW-0812">Transmembrane</keyword>
<feature type="transmembrane region" description="Helical" evidence="9">
    <location>
        <begin position="377"/>
        <end position="406"/>
    </location>
</feature>
<evidence type="ECO:0000313" key="11">
    <source>
        <dbReference type="Proteomes" id="UP001597314"/>
    </source>
</evidence>
<evidence type="ECO:0000256" key="1">
    <source>
        <dbReference type="ARBA" id="ARBA00004651"/>
    </source>
</evidence>
<feature type="region of interest" description="Disordered" evidence="8">
    <location>
        <begin position="1"/>
        <end position="26"/>
    </location>
</feature>
<dbReference type="Proteomes" id="UP001597314">
    <property type="component" value="Unassembled WGS sequence"/>
</dbReference>
<keyword evidence="11" id="KW-1185">Reference proteome</keyword>
<dbReference type="EMBL" id="JBHUIW010000021">
    <property type="protein sequence ID" value="MFD2183856.1"/>
    <property type="molecule type" value="Genomic_DNA"/>
</dbReference>
<evidence type="ECO:0000256" key="6">
    <source>
        <dbReference type="ARBA" id="ARBA00023136"/>
    </source>
</evidence>